<dbReference type="InterPro" id="IPR004843">
    <property type="entry name" value="Calcineurin-like_PHP"/>
</dbReference>
<comment type="caution">
    <text evidence="5">The sequence shown here is derived from an EMBL/GenBank/DDBJ whole genome shotgun (WGS) entry which is preliminary data.</text>
</comment>
<keyword evidence="6" id="KW-1185">Reference proteome</keyword>
<evidence type="ECO:0000259" key="4">
    <source>
        <dbReference type="PROSITE" id="PS51841"/>
    </source>
</evidence>
<keyword evidence="2" id="KW-0812">Transmembrane</keyword>
<keyword evidence="2" id="KW-0472">Membrane</keyword>
<organism evidence="5 6">
    <name type="scientific">Oceanobacillus jordanicus</name>
    <dbReference type="NCBI Taxonomy" id="2867266"/>
    <lineage>
        <taxon>Bacteria</taxon>
        <taxon>Bacillati</taxon>
        <taxon>Bacillota</taxon>
        <taxon>Bacilli</taxon>
        <taxon>Bacillales</taxon>
        <taxon>Bacillaceae</taxon>
        <taxon>Oceanobacillus</taxon>
    </lineage>
</organism>
<evidence type="ECO:0000256" key="1">
    <source>
        <dbReference type="SAM" id="MobiDB-lite"/>
    </source>
</evidence>
<dbReference type="PROSITE" id="PS51841">
    <property type="entry name" value="LTD"/>
    <property type="match status" value="3"/>
</dbReference>
<protein>
    <submittedName>
        <fullName evidence="5">Lamin tail domain-containing protein</fullName>
    </submittedName>
</protein>
<dbReference type="PANTHER" id="PTHR43143">
    <property type="entry name" value="METALLOPHOSPHOESTERASE, CALCINEURIN SUPERFAMILY"/>
    <property type="match status" value="1"/>
</dbReference>
<gene>
    <name evidence="5" type="ORF">K3T81_04180</name>
</gene>
<feature type="compositionally biased region" description="Basic and acidic residues" evidence="1">
    <location>
        <begin position="349"/>
        <end position="359"/>
    </location>
</feature>
<feature type="transmembrane region" description="Helical" evidence="2">
    <location>
        <begin position="1989"/>
        <end position="2009"/>
    </location>
</feature>
<evidence type="ECO:0000313" key="6">
    <source>
        <dbReference type="Proteomes" id="UP001199631"/>
    </source>
</evidence>
<feature type="region of interest" description="Disordered" evidence="1">
    <location>
        <begin position="1895"/>
        <end position="1982"/>
    </location>
</feature>
<dbReference type="InterPro" id="IPR036415">
    <property type="entry name" value="Lamin_tail_dom_sf"/>
</dbReference>
<sequence length="2022" mass="226161">MKKKRVHSFFAAVTATFLFGSTLLQPSTIALAAVEQPDGKKLEQSEEAASTEKSAENEDTTIPSLDTTSITFQHEQPPSITEAKNHDITVSIPNAENAQLYYKSTEYSQPVRVEMNKAEGDTFTASISADAFWSEDVAYWFTASNVETEAESDVYTAKVDKQVNREGNLASKLFITEANLDEEPFIEIYNNTDQSLSLKDFQLFLGNEEVLFPKEANISPQKTVVVWFSDSDAEINTFNNYYETNLEKKDIFIVNTPITSGDVQLKLMDNQSTETMSQVNYSTSNDATSQLFYYSNAEMKDGGATEIAIPGVLVAGQVPEQALTLDPETSEDADKTKETENDALEEEDKPASKEEKPEQDTIESQTAEAKMDQIIDHKEITEIDGNADLSIEATVKEASKVTLEYQTGKGMGKKELVLTKKESSDLYSVTIPKEELWSPHFSYRIIAIMGDGETFSLPEAGQVEAVVMEGETDFQQVPRILITELTPGTVNVNGADAYEFVEIYNNSTQPINMQDYQIMYRYPTSTADQVWDLTDDKVIQPQESFIVWIKNGGNQELELAEFNNHYGFNLPESHVTEIQSAGMANGSERTLIVADKFSNEIVSATYNNDGKDVYPDKGIVYSYPRQGNTMMKVGIGESVTPLTVVDGQVPQQPVAIDETPEKPVIEKPKFSITEENITVEVEIKSDQDILGAILSVQQSKDIDFQTFQMIPSEADASVYTVTIPRKQIWSDQVTYFITASNQSGATKTEQKEIKLPTQSVDYQKVPALLITELVPDTVNANGADAYEFIEVYNNSTEAIDFSDYTLRYRYPNRGAEGDLTWGPEEDQEVIIPSGETVVFWVMNQGNTDKSQDDFNANFKSSLIEGKNLFKIYSAGMANGSERTLILATKSGEELSYATYNEEAGVKDTVPDKGIFYRYPADGGLHSRKISAGEWDATPGKIVSEQVPPEKVQFPEDTIKPVIEVASIEEPITVQEPVTLSATVSDQLGVKSVFLYYRTNEADNFRKVSLERQRDDKYAHIVYEPELIGKNDLEYYFVASDGRNQTTSERIKLSVENKHLQEGLRLNVHDADLLSGEKVMKATTDQYSTATELYIDGKQVTDTFMAMETEAYFAFDVTETNIYFKNGVTMGDEILEVFDDTYNSFTTLTIPVSAERLQVGDNTITIRAGNKVGPFDETSQENRDDFTIKNIRLVLSDGTTIYDPNYADPNRNYPIGDSPGKDPVYDFTFMLEEEQFTSTAYLFDTSSVADGEHKVRAVYDEEEVEATVVTDNTAPVLKPTIVEGETYKGPLNIDAEATDAESGVEDVTAQLNGEYISLPYETSSALLSAGEHTAIFRATDLAGNTSEEKVSFYVVEENPLLPDWLSNDTEGTSADLSVTVTDPTNDVMDVAFYESYQYTAEDANLVISENAVDTEPPNGYLPDGEERLTDKQREALERLDGNELSTESDLQFPYHRFDVTVDEKVDENDEIEIVWDGSSLPGRKVTMYAWNYGADSWDALTSTIAGEEAFELIGTVSGSKYLQDHKVSVIVQDQIADIGEDFSFIWMADTQYYSESYPYIYEKQVNWIAENQQERNIEYVFHSGDLVNVYDDFDQWEVADRSMGVLDEAGIPYGVVAGNHDVYNKSRDYRNYSQFFGEERFAGNSYYGGSFEDNRGHYDLISVNGIDFIMVHLGWGIEEEGIEWLNEVLEAHPNHKAILNVHEYLLATGNRSPTGDVLFEKVVVPNENVFAVLCGHYHNAQTLIDEIDDNGDGTPDRSVYQMLADYQGGPEGGQGYLRILNFNMDENKIDVETYSPHLDDYNYYDPKDFPGKDAFSIDFDMTAQTKKVATDYVEVNVYTDELIGEVTGVPSGETASVTWNELNPNSEYFWYVEATDQYGGKQRSDIWRFLTVDGEIVEPNNPEDPDIPQNPQEPSEGDNGKDEEKPGEIVNPGNQENPIVENPSAGNDQDDKKDDKDKPKDQDDNPIIENTTQHGGESRGSALPKTATTMYHYLLLGALILLSGVGIWMVSYYRKKYLPGDVN</sequence>
<feature type="domain" description="LTD" evidence="4">
    <location>
        <begin position="472"/>
        <end position="653"/>
    </location>
</feature>
<dbReference type="InterPro" id="IPR029052">
    <property type="entry name" value="Metallo-depent_PP-like"/>
</dbReference>
<reference evidence="5 6" key="1">
    <citation type="journal article" date="2022" name="Evol. Bioinform. Online">
        <title>Draft Genome Sequence of Oceanobacillus jordanicus Strain GSFE11, a Halotolerant Plant Growth-Promoting Bacterial Endophyte Isolated From the Jordan Valley.</title>
        <authorList>
            <person name="Alhindi T."/>
            <person name="Albdaiwi R."/>
        </authorList>
    </citation>
    <scope>NUCLEOTIDE SEQUENCE [LARGE SCALE GENOMIC DNA]</scope>
    <source>
        <strain evidence="5 6">GSFE11</strain>
    </source>
</reference>
<keyword evidence="2" id="KW-1133">Transmembrane helix</keyword>
<feature type="region of interest" description="Disordered" evidence="1">
    <location>
        <begin position="324"/>
        <end position="373"/>
    </location>
</feature>
<keyword evidence="3" id="KW-0732">Signal</keyword>
<dbReference type="Gene3D" id="2.60.40.10">
    <property type="entry name" value="Immunoglobulins"/>
    <property type="match status" value="1"/>
</dbReference>
<dbReference type="SUPFAM" id="SSF74853">
    <property type="entry name" value="Lamin A/C globular tail domain"/>
    <property type="match status" value="3"/>
</dbReference>
<dbReference type="EMBL" id="JAIFZM010000003">
    <property type="protein sequence ID" value="MCG3418343.1"/>
    <property type="molecule type" value="Genomic_DNA"/>
</dbReference>
<dbReference type="Proteomes" id="UP001199631">
    <property type="component" value="Unassembled WGS sequence"/>
</dbReference>
<dbReference type="GO" id="GO:0016787">
    <property type="term" value="F:hydrolase activity"/>
    <property type="evidence" value="ECO:0007669"/>
    <property type="project" value="InterPro"/>
</dbReference>
<feature type="signal peptide" evidence="3">
    <location>
        <begin position="1"/>
        <end position="32"/>
    </location>
</feature>
<feature type="region of interest" description="Disordered" evidence="1">
    <location>
        <begin position="37"/>
        <end position="70"/>
    </location>
</feature>
<dbReference type="PANTHER" id="PTHR43143:SF5">
    <property type="entry name" value="SECRETED PROTEIN"/>
    <property type="match status" value="1"/>
</dbReference>
<dbReference type="InterPro" id="IPR013783">
    <property type="entry name" value="Ig-like_fold"/>
</dbReference>
<dbReference type="SUPFAM" id="SSF56300">
    <property type="entry name" value="Metallo-dependent phosphatases"/>
    <property type="match status" value="1"/>
</dbReference>
<accession>A0AAW5B0C4</accession>
<dbReference type="Gene3D" id="3.60.21.10">
    <property type="match status" value="1"/>
</dbReference>
<feature type="compositionally biased region" description="Basic and acidic residues" evidence="1">
    <location>
        <begin position="1917"/>
        <end position="1926"/>
    </location>
</feature>
<feature type="chain" id="PRO_5044003198" evidence="3">
    <location>
        <begin position="33"/>
        <end position="2022"/>
    </location>
</feature>
<feature type="compositionally biased region" description="Basic and acidic residues" evidence="1">
    <location>
        <begin position="1948"/>
        <end position="1962"/>
    </location>
</feature>
<feature type="domain" description="LTD" evidence="4">
    <location>
        <begin position="164"/>
        <end position="283"/>
    </location>
</feature>
<dbReference type="InterPro" id="IPR051918">
    <property type="entry name" value="STPP_CPPED1"/>
</dbReference>
<dbReference type="RefSeq" id="WP_238018475.1">
    <property type="nucleotide sequence ID" value="NZ_JAIFZM010000003.1"/>
</dbReference>
<evidence type="ECO:0000256" key="3">
    <source>
        <dbReference type="SAM" id="SignalP"/>
    </source>
</evidence>
<name>A0AAW5B0C4_9BACI</name>
<evidence type="ECO:0000256" key="2">
    <source>
        <dbReference type="SAM" id="Phobius"/>
    </source>
</evidence>
<evidence type="ECO:0000313" key="5">
    <source>
        <dbReference type="EMBL" id="MCG3418343.1"/>
    </source>
</evidence>
<feature type="compositionally biased region" description="Polar residues" evidence="1">
    <location>
        <begin position="60"/>
        <end position="70"/>
    </location>
</feature>
<dbReference type="Pfam" id="PF00932">
    <property type="entry name" value="LTD"/>
    <property type="match status" value="2"/>
</dbReference>
<dbReference type="Pfam" id="PF00149">
    <property type="entry name" value="Metallophos"/>
    <property type="match status" value="1"/>
</dbReference>
<dbReference type="Gene3D" id="2.60.40.1260">
    <property type="entry name" value="Lamin Tail domain"/>
    <property type="match status" value="2"/>
</dbReference>
<feature type="domain" description="LTD" evidence="4">
    <location>
        <begin position="756"/>
        <end position="898"/>
    </location>
</feature>
<dbReference type="InterPro" id="IPR001322">
    <property type="entry name" value="Lamin_tail_dom"/>
</dbReference>
<proteinExistence type="predicted"/>